<feature type="region of interest" description="Disordered" evidence="4">
    <location>
        <begin position="140"/>
        <end position="219"/>
    </location>
</feature>
<dbReference type="PANTHER" id="PTHR12214:SF4">
    <property type="entry name" value="INTRON LARGE COMPLEX COMPONENT GCFC2"/>
    <property type="match status" value="1"/>
</dbReference>
<feature type="region of interest" description="Disordered" evidence="4">
    <location>
        <begin position="244"/>
        <end position="352"/>
    </location>
</feature>
<dbReference type="GO" id="GO:0005634">
    <property type="term" value="C:nucleus"/>
    <property type="evidence" value="ECO:0007669"/>
    <property type="project" value="UniProtKB-SubCell"/>
</dbReference>
<evidence type="ECO:0000256" key="1">
    <source>
        <dbReference type="ARBA" id="ARBA00004123"/>
    </source>
</evidence>
<keyword evidence="7" id="KW-1185">Reference proteome</keyword>
<protein>
    <recommendedName>
        <fullName evidence="5">GCF C-terminal domain-containing protein</fullName>
    </recommendedName>
</protein>
<proteinExistence type="inferred from homology"/>
<feature type="compositionally biased region" description="Basic residues" evidence="4">
    <location>
        <begin position="1"/>
        <end position="11"/>
    </location>
</feature>
<organism evidence="6 7">
    <name type="scientific">Pleurodeles waltl</name>
    <name type="common">Iberian ribbed newt</name>
    <dbReference type="NCBI Taxonomy" id="8319"/>
    <lineage>
        <taxon>Eukaryota</taxon>
        <taxon>Metazoa</taxon>
        <taxon>Chordata</taxon>
        <taxon>Craniata</taxon>
        <taxon>Vertebrata</taxon>
        <taxon>Euteleostomi</taxon>
        <taxon>Amphibia</taxon>
        <taxon>Batrachia</taxon>
        <taxon>Caudata</taxon>
        <taxon>Salamandroidea</taxon>
        <taxon>Salamandridae</taxon>
        <taxon>Pleurodelinae</taxon>
        <taxon>Pleurodeles</taxon>
    </lineage>
</organism>
<comment type="subcellular location">
    <subcellularLocation>
        <location evidence="1">Nucleus</location>
    </subcellularLocation>
</comment>
<dbReference type="InterPro" id="IPR022783">
    <property type="entry name" value="GCFC_dom"/>
</dbReference>
<dbReference type="AlphaFoldDB" id="A0AAV7R9Z6"/>
<feature type="region of interest" description="Disordered" evidence="4">
    <location>
        <begin position="456"/>
        <end position="480"/>
    </location>
</feature>
<dbReference type="Proteomes" id="UP001066276">
    <property type="component" value="Chromosome 5"/>
</dbReference>
<comment type="similarity">
    <text evidence="2">Belongs to the GCF family.</text>
</comment>
<feature type="region of interest" description="Disordered" evidence="4">
    <location>
        <begin position="1"/>
        <end position="127"/>
    </location>
</feature>
<evidence type="ECO:0000313" key="6">
    <source>
        <dbReference type="EMBL" id="KAJ1149296.1"/>
    </source>
</evidence>
<feature type="compositionally biased region" description="Basic and acidic residues" evidence="4">
    <location>
        <begin position="307"/>
        <end position="316"/>
    </location>
</feature>
<reference evidence="6" key="1">
    <citation type="journal article" date="2022" name="bioRxiv">
        <title>Sequencing and chromosome-scale assembly of the giantPleurodeles waltlgenome.</title>
        <authorList>
            <person name="Brown T."/>
            <person name="Elewa A."/>
            <person name="Iarovenko S."/>
            <person name="Subramanian E."/>
            <person name="Araus A.J."/>
            <person name="Petzold A."/>
            <person name="Susuki M."/>
            <person name="Suzuki K.-i.T."/>
            <person name="Hayashi T."/>
            <person name="Toyoda A."/>
            <person name="Oliveira C."/>
            <person name="Osipova E."/>
            <person name="Leigh N.D."/>
            <person name="Simon A."/>
            <person name="Yun M.H."/>
        </authorList>
    </citation>
    <scope>NUCLEOTIDE SEQUENCE</scope>
    <source>
        <strain evidence="6">20211129_DDA</strain>
        <tissue evidence="6">Liver</tissue>
    </source>
</reference>
<feature type="compositionally biased region" description="Basic and acidic residues" evidence="4">
    <location>
        <begin position="285"/>
        <end position="296"/>
    </location>
</feature>
<evidence type="ECO:0000256" key="4">
    <source>
        <dbReference type="SAM" id="MobiDB-lite"/>
    </source>
</evidence>
<feature type="compositionally biased region" description="Low complexity" evidence="4">
    <location>
        <begin position="16"/>
        <end position="57"/>
    </location>
</feature>
<sequence>MFKKGARNFRARKAESSSGGSSSSSSEDEPGAPASSADAERQAASGRSGAPRGRGLSCSSRPRAQNDWPGRRLQRTEPPLEAELGASGGKSPRVTGRDSEPVEQRKSLLSFGAQTEGDGEQFKLKKPAVSEVLFNVKKKVASVSPEWQNERTKEMSPFAEAANCNSEDVSKVEDDGQSSGSEDSQSSGSTSRSSSSQSSSSQSSSSHSASSKEMQNHAADVIPGAQCILEARRKRQLARAHGEYIALDTSSGNPKVRNDVDSDGELDDHEQRILFAPKPKTVKQRIAEKLESKTIEGSEDSEDENERQDKWEEQQIRKAVRLPQCPDAGYMSPGRGYPVKTKRKPPVPRPSVNLEDLKRQLNARLNSFQEVHRSHQREYEKITHDVETSKNTVQKLEAGANAALQYKFYKTMKTYAENLVDCLNEKILRINELEAAIHLLLHEKAKVLRERRQEDLHNESDSLQRLGISATSDAPADDNEKARHQLAECMSRRDARKQAREMLGKNDHHDGMSSDDELPPQKLVAFQENKDTVLKECKRLFEDVHEDFCDIQNILLKFQEWREKFPDSYYDAYISLCLPKILNPLIRIQLITWNPLEQDGVDLDQLPWYQSIKEFNSAKKEAEPKDDDGADHSDDDIIPKIIEKTVIPKVSDFVEHVWDPLSSSQTDRLVKHCKSILVDCEPNTAKLELLTLVVKRINRTISDDVYIPLYSKSSVEDIKSPRALFQERQFWIAVKLLRNILQWDGLVEEHTLRELGLDKLLNRYLILMLLNAPPGPHSLEKCSQIVSYLPEGWFKGLNSRSTIPQLANMSKHLLQFGHLMHKNDYRDETGEVVLLLVKINALDSADVLIKEYGLDNLKAAMEK</sequence>
<dbReference type="Pfam" id="PF07842">
    <property type="entry name" value="GCFC"/>
    <property type="match status" value="1"/>
</dbReference>
<comment type="caution">
    <text evidence="6">The sequence shown here is derived from an EMBL/GenBank/DDBJ whole genome shotgun (WGS) entry which is preliminary data.</text>
</comment>
<feature type="compositionally biased region" description="Acidic residues" evidence="4">
    <location>
        <begin position="297"/>
        <end position="306"/>
    </location>
</feature>
<evidence type="ECO:0000256" key="2">
    <source>
        <dbReference type="ARBA" id="ARBA00010801"/>
    </source>
</evidence>
<name>A0AAV7R9Z6_PLEWA</name>
<dbReference type="GO" id="GO:0003677">
    <property type="term" value="F:DNA binding"/>
    <property type="evidence" value="ECO:0007669"/>
    <property type="project" value="InterPro"/>
</dbReference>
<gene>
    <name evidence="6" type="ORF">NDU88_002107</name>
</gene>
<dbReference type="EMBL" id="JANPWB010000009">
    <property type="protein sequence ID" value="KAJ1149296.1"/>
    <property type="molecule type" value="Genomic_DNA"/>
</dbReference>
<feature type="domain" description="GCF C-terminal" evidence="5">
    <location>
        <begin position="552"/>
        <end position="764"/>
    </location>
</feature>
<dbReference type="PANTHER" id="PTHR12214">
    <property type="entry name" value="GC-RICH SEQUENCE DNA-BINDING FACTOR"/>
    <property type="match status" value="1"/>
</dbReference>
<evidence type="ECO:0000259" key="5">
    <source>
        <dbReference type="Pfam" id="PF07842"/>
    </source>
</evidence>
<evidence type="ECO:0000313" key="7">
    <source>
        <dbReference type="Proteomes" id="UP001066276"/>
    </source>
</evidence>
<feature type="compositionally biased region" description="Low complexity" evidence="4">
    <location>
        <begin position="177"/>
        <end position="211"/>
    </location>
</feature>
<dbReference type="InterPro" id="IPR012890">
    <property type="entry name" value="GCFC2-like"/>
</dbReference>
<accession>A0AAV7R9Z6</accession>
<feature type="compositionally biased region" description="Basic and acidic residues" evidence="4">
    <location>
        <begin position="95"/>
        <end position="106"/>
    </location>
</feature>
<dbReference type="GO" id="GO:0000398">
    <property type="term" value="P:mRNA splicing, via spliceosome"/>
    <property type="evidence" value="ECO:0007669"/>
    <property type="project" value="InterPro"/>
</dbReference>
<keyword evidence="3" id="KW-0539">Nucleus</keyword>
<evidence type="ECO:0000256" key="3">
    <source>
        <dbReference type="ARBA" id="ARBA00023242"/>
    </source>
</evidence>